<keyword evidence="2" id="KW-0614">Plasmid</keyword>
<dbReference type="SUPFAM" id="SSF55469">
    <property type="entry name" value="FMN-dependent nitroreductase-like"/>
    <property type="match status" value="1"/>
</dbReference>
<dbReference type="Pfam" id="PF00881">
    <property type="entry name" value="Nitroreductase"/>
    <property type="match status" value="1"/>
</dbReference>
<dbReference type="Proteomes" id="UP000015480">
    <property type="component" value="Plasmid pAMI4"/>
</dbReference>
<feature type="domain" description="Nitroreductase" evidence="1">
    <location>
        <begin position="597"/>
        <end position="766"/>
    </location>
</feature>
<sequence length="780" mass="83524">MNKVTADMMQSSFTRDPELKLPVFPKFPREIVMAPFGASGILFDGIDGLQLISGAGARHFIPRLIEKLDGSRGLPEIVAEFPSVRPDKIMGAVALLYSRGLLEDGGDLVPETPLAGFLGRHIDATRVNGNRAEALARLNGARVALIPSDGAQMLAEALADCGLGEVMTLGDPSDLSCRPDLVIAFHDAKTSADDWLAQAWSLGLPALHLCVGETLVEVGPLFVPGLSASPACFRRLQSERPEGVPRDLEIWAAVAAMHVQNIISRIGRMSLYNLCHLHRRHPGEPPSYAEVKLTRWPGEITAGLGHIEAAPAADPEHLVWRLHNAANGMPPRSFLSPRDYQMHYSAANLRATAQRPDPYFGAPAQALPGSLDLDLGAGADVDMARLAALLRFAAGYDGPHRITPSAGGLGAVNLYVVTRNVAGLPPRTGWHYDATEHQLCRLGSVSDEDLCAMLGVTLDELPAVVAFGIATTEKSQRKYNSFAFRFAQLDSGIMRAVLSGLAEKMGIELRDYPNLRDISAAQALGVALRGTANIVTFAAGFGRGAETMRAAYPDLRQGQEVTQLAELAAHLPLTKAQPLPDLAPSDLTAADFPRRLLSRRSVRIFAKAPLPLHSLAQIAHSVSALDLRLDAQGALPARTTLWFAIPAHIDAENQGIWRKGPTGELVRIRQNLTSDELAQGMLQRSLADAPLTILITGRFHDAVDLWGARGYRELYARAGAAAMQALQVGLSLGLGGCPWGGISESAWGELLGIDRYTDCPLFGVSMGVPADAQTAGGLHV</sequence>
<protein>
    <recommendedName>
        <fullName evidence="1">Nitroreductase domain-containing protein</fullName>
    </recommendedName>
</protein>
<dbReference type="InterPro" id="IPR052544">
    <property type="entry name" value="Bacteriocin_Proc_Enz"/>
</dbReference>
<evidence type="ECO:0000313" key="2">
    <source>
        <dbReference type="EMBL" id="AGT10942.1"/>
    </source>
</evidence>
<dbReference type="KEGG" id="pami:JCM7686_pAMI4p252"/>
<proteinExistence type="predicted"/>
<dbReference type="OrthoDB" id="7783880at2"/>
<name>S5Y074_PARAH</name>
<dbReference type="InterPro" id="IPR029479">
    <property type="entry name" value="Nitroreductase"/>
</dbReference>
<dbReference type="PANTHER" id="PTHR43745">
    <property type="entry name" value="NITROREDUCTASE MJ1384-RELATED"/>
    <property type="match status" value="1"/>
</dbReference>
<dbReference type="EMBL" id="CP006652">
    <property type="protein sequence ID" value="AGT10942.1"/>
    <property type="molecule type" value="Genomic_DNA"/>
</dbReference>
<dbReference type="GO" id="GO:0016491">
    <property type="term" value="F:oxidoreductase activity"/>
    <property type="evidence" value="ECO:0007669"/>
    <property type="project" value="InterPro"/>
</dbReference>
<dbReference type="PATRIC" id="fig|1367847.3.peg.3894"/>
<evidence type="ECO:0000313" key="3">
    <source>
        <dbReference type="Proteomes" id="UP000015480"/>
    </source>
</evidence>
<evidence type="ECO:0000259" key="1">
    <source>
        <dbReference type="Pfam" id="PF00881"/>
    </source>
</evidence>
<dbReference type="HOGENOM" id="CLU_358969_0_0_5"/>
<keyword evidence="3" id="KW-1185">Reference proteome</keyword>
<accession>S5Y074</accession>
<dbReference type="InterPro" id="IPR000415">
    <property type="entry name" value="Nitroreductase-like"/>
</dbReference>
<dbReference type="Gene3D" id="3.40.109.10">
    <property type="entry name" value="NADH Oxidase"/>
    <property type="match status" value="2"/>
</dbReference>
<geneLocation type="plasmid" evidence="2 3">
    <name>pAMI4</name>
</geneLocation>
<dbReference type="AlphaFoldDB" id="S5Y074"/>
<reference evidence="2 3" key="1">
    <citation type="journal article" date="2014" name="BMC Genomics">
        <title>Architecture and functions of a multipartite genome of the methylotrophic bacterium Paracoccus aminophilus JCM 7686, containing primary and secondary chromids.</title>
        <authorList>
            <person name="Dziewit L."/>
            <person name="Czarnecki J."/>
            <person name="Wibberg D."/>
            <person name="Radlinska M."/>
            <person name="Mrozek P."/>
            <person name="Szymczak M."/>
            <person name="Schluter A."/>
            <person name="Puhler A."/>
            <person name="Bartosik D."/>
        </authorList>
    </citation>
    <scope>NUCLEOTIDE SEQUENCE [LARGE SCALE GENOMIC DNA]</scope>
    <source>
        <strain evidence="2">JCM 7686</strain>
        <plasmid evidence="3">Plasmid pAMI4</plasmid>
    </source>
</reference>
<organism evidence="2 3">
    <name type="scientific">Paracoccus aminophilus JCM 7686</name>
    <dbReference type="NCBI Taxonomy" id="1367847"/>
    <lineage>
        <taxon>Bacteria</taxon>
        <taxon>Pseudomonadati</taxon>
        <taxon>Pseudomonadota</taxon>
        <taxon>Alphaproteobacteria</taxon>
        <taxon>Rhodobacterales</taxon>
        <taxon>Paracoccaceae</taxon>
        <taxon>Paracoccus</taxon>
    </lineage>
</organism>
<gene>
    <name evidence="2" type="ORF">JCM7686_pAMI4p252</name>
</gene>
<dbReference type="Gene3D" id="3.40.50.720">
    <property type="entry name" value="NAD(P)-binding Rossmann-like Domain"/>
    <property type="match status" value="1"/>
</dbReference>
<dbReference type="PANTHER" id="PTHR43745:SF2">
    <property type="entry name" value="NITROREDUCTASE MJ1384-RELATED"/>
    <property type="match status" value="1"/>
</dbReference>
<dbReference type="eggNOG" id="COG0778">
    <property type="taxonomic scope" value="Bacteria"/>
</dbReference>
<dbReference type="RefSeq" id="WP_020952426.1">
    <property type="nucleotide sequence ID" value="NC_022049.1"/>
</dbReference>